<evidence type="ECO:0000256" key="2">
    <source>
        <dbReference type="ARBA" id="ARBA00001933"/>
    </source>
</evidence>
<feature type="binding site" evidence="8">
    <location>
        <position position="292"/>
    </location>
    <ligand>
        <name>substrate</name>
    </ligand>
</feature>
<evidence type="ECO:0000256" key="5">
    <source>
        <dbReference type="ARBA" id="ARBA00022898"/>
    </source>
</evidence>
<dbReference type="NCBIfam" id="TIGR00492">
    <property type="entry name" value="alr"/>
    <property type="match status" value="1"/>
</dbReference>
<dbReference type="EMBL" id="VFSU01000021">
    <property type="protein sequence ID" value="TPE61768.1"/>
    <property type="molecule type" value="Genomic_DNA"/>
</dbReference>
<evidence type="ECO:0000313" key="11">
    <source>
        <dbReference type="Proteomes" id="UP000319897"/>
    </source>
</evidence>
<name>A0A501XM95_9SPHN</name>
<dbReference type="Pfam" id="PF01168">
    <property type="entry name" value="Ala_racemase_N"/>
    <property type="match status" value="1"/>
</dbReference>
<dbReference type="InterPro" id="IPR001608">
    <property type="entry name" value="Ala_racemase_N"/>
</dbReference>
<evidence type="ECO:0000256" key="4">
    <source>
        <dbReference type="ARBA" id="ARBA00013089"/>
    </source>
</evidence>
<dbReference type="InterPro" id="IPR000821">
    <property type="entry name" value="Ala_racemase"/>
</dbReference>
<dbReference type="AlphaFoldDB" id="A0A501XM95"/>
<dbReference type="InterPro" id="IPR009006">
    <property type="entry name" value="Ala_racemase/Decarboxylase_C"/>
</dbReference>
<dbReference type="SUPFAM" id="SSF51419">
    <property type="entry name" value="PLP-binding barrel"/>
    <property type="match status" value="1"/>
</dbReference>
<protein>
    <recommendedName>
        <fullName evidence="4">alanine racemase</fullName>
        <ecNumber evidence="4">5.1.1.1</ecNumber>
    </recommendedName>
</protein>
<comment type="caution">
    <text evidence="10">The sequence shown here is derived from an EMBL/GenBank/DDBJ whole genome shotgun (WGS) entry which is preliminary data.</text>
</comment>
<dbReference type="GO" id="GO:0008784">
    <property type="term" value="F:alanine racemase activity"/>
    <property type="evidence" value="ECO:0007669"/>
    <property type="project" value="UniProtKB-EC"/>
</dbReference>
<evidence type="ECO:0000256" key="7">
    <source>
        <dbReference type="PIRSR" id="PIRSR600821-50"/>
    </source>
</evidence>
<reference evidence="10 11" key="1">
    <citation type="submission" date="2019-06" db="EMBL/GenBank/DDBJ databases">
        <authorList>
            <person name="Lee I."/>
            <person name="Jang G.I."/>
            <person name="Hwang C.Y."/>
        </authorList>
    </citation>
    <scope>NUCLEOTIDE SEQUENCE [LARGE SCALE GENOMIC DNA]</scope>
    <source>
        <strain evidence="10 11">PAMC 28131</strain>
    </source>
</reference>
<dbReference type="GO" id="GO:0005829">
    <property type="term" value="C:cytosol"/>
    <property type="evidence" value="ECO:0007669"/>
    <property type="project" value="TreeGrafter"/>
</dbReference>
<dbReference type="Gene3D" id="2.40.37.10">
    <property type="entry name" value="Lyase, Ornithine Decarboxylase, Chain A, domain 1"/>
    <property type="match status" value="1"/>
</dbReference>
<dbReference type="SMART" id="SM01005">
    <property type="entry name" value="Ala_racemase_C"/>
    <property type="match status" value="1"/>
</dbReference>
<comment type="similarity">
    <text evidence="3">Belongs to the alanine racemase family.</text>
</comment>
<keyword evidence="11" id="KW-1185">Reference proteome</keyword>
<keyword evidence="5 7" id="KW-0663">Pyridoxal phosphate</keyword>
<dbReference type="PANTHER" id="PTHR30511">
    <property type="entry name" value="ALANINE RACEMASE"/>
    <property type="match status" value="1"/>
</dbReference>
<dbReference type="GO" id="GO:0030632">
    <property type="term" value="P:D-alanine biosynthetic process"/>
    <property type="evidence" value="ECO:0007669"/>
    <property type="project" value="TreeGrafter"/>
</dbReference>
<dbReference type="InterPro" id="IPR020622">
    <property type="entry name" value="Ala_racemase_pyridoxalP-BS"/>
</dbReference>
<dbReference type="SUPFAM" id="SSF50621">
    <property type="entry name" value="Alanine racemase C-terminal domain-like"/>
    <property type="match status" value="1"/>
</dbReference>
<evidence type="ECO:0000256" key="8">
    <source>
        <dbReference type="PIRSR" id="PIRSR600821-52"/>
    </source>
</evidence>
<dbReference type="EC" id="5.1.1.1" evidence="4"/>
<dbReference type="PANTHER" id="PTHR30511:SF0">
    <property type="entry name" value="ALANINE RACEMASE, CATABOLIC-RELATED"/>
    <property type="match status" value="1"/>
</dbReference>
<dbReference type="InterPro" id="IPR011079">
    <property type="entry name" value="Ala_racemase_C"/>
</dbReference>
<comment type="catalytic activity">
    <reaction evidence="1">
        <text>L-alanine = D-alanine</text>
        <dbReference type="Rhea" id="RHEA:20249"/>
        <dbReference type="ChEBI" id="CHEBI:57416"/>
        <dbReference type="ChEBI" id="CHEBI:57972"/>
        <dbReference type="EC" id="5.1.1.1"/>
    </reaction>
</comment>
<evidence type="ECO:0000256" key="3">
    <source>
        <dbReference type="ARBA" id="ARBA00007880"/>
    </source>
</evidence>
<dbReference type="GO" id="GO:0030170">
    <property type="term" value="F:pyridoxal phosphate binding"/>
    <property type="evidence" value="ECO:0007669"/>
    <property type="project" value="TreeGrafter"/>
</dbReference>
<keyword evidence="6 10" id="KW-0413">Isomerase</keyword>
<dbReference type="InterPro" id="IPR029066">
    <property type="entry name" value="PLP-binding_barrel"/>
</dbReference>
<dbReference type="PROSITE" id="PS00395">
    <property type="entry name" value="ALANINE_RACEMASE"/>
    <property type="match status" value="1"/>
</dbReference>
<dbReference type="OrthoDB" id="9813814at2"/>
<evidence type="ECO:0000256" key="6">
    <source>
        <dbReference type="ARBA" id="ARBA00023235"/>
    </source>
</evidence>
<proteinExistence type="inferred from homology"/>
<accession>A0A501XM95</accession>
<evidence type="ECO:0000313" key="10">
    <source>
        <dbReference type="EMBL" id="TPE61768.1"/>
    </source>
</evidence>
<feature type="modified residue" description="N6-(pyridoxal phosphate)lysine" evidence="7">
    <location>
        <position position="37"/>
    </location>
</feature>
<evidence type="ECO:0000256" key="1">
    <source>
        <dbReference type="ARBA" id="ARBA00000316"/>
    </source>
</evidence>
<evidence type="ECO:0000259" key="9">
    <source>
        <dbReference type="SMART" id="SM01005"/>
    </source>
</evidence>
<organism evidence="10 11">
    <name type="scientific">Sandaracinobacter neustonicus</name>
    <dbReference type="NCBI Taxonomy" id="1715348"/>
    <lineage>
        <taxon>Bacteria</taxon>
        <taxon>Pseudomonadati</taxon>
        <taxon>Pseudomonadota</taxon>
        <taxon>Alphaproteobacteria</taxon>
        <taxon>Sphingomonadales</taxon>
        <taxon>Sphingosinicellaceae</taxon>
        <taxon>Sandaracinobacter</taxon>
    </lineage>
</organism>
<dbReference type="PRINTS" id="PR00992">
    <property type="entry name" value="ALARACEMASE"/>
</dbReference>
<feature type="binding site" evidence="8">
    <location>
        <position position="130"/>
    </location>
    <ligand>
        <name>substrate</name>
    </ligand>
</feature>
<dbReference type="Pfam" id="PF00842">
    <property type="entry name" value="Ala_racemase_C"/>
    <property type="match status" value="1"/>
</dbReference>
<feature type="domain" description="Alanine racemase C-terminal" evidence="9">
    <location>
        <begin position="223"/>
        <end position="343"/>
    </location>
</feature>
<sequence length="344" mass="36179">MPTAPAPLRLRLNASALAANFRDLATRAGVPAYAAVKADAYGLGAQEVVRRLKPLNPAGFAVATWPEALALGRADLDMLILHGFTTDCAAAAAALPRARPVLATTAQIAAWATAFPGRMADLMVETGMNRLGIDPADIAAAIAAIPIHTIHSHLACADEQGHPLTLRQLNIFRAIAAATPAHSHALANSAGIHWGRAFSFSAVRPGLGLYGGQAHPDATPHHVVTPEARILQIRTVPAGQSVGYGATWTAPTDSRIAILNIGYADGICRATAPKLQLHAGPQPIPAVGLISMDMIAANVSNLDLSEGDWLSLDWHLPTLGPATGISQYELLTRLGPRFERVWEI</sequence>
<comment type="cofactor">
    <cofactor evidence="2 7">
        <name>pyridoxal 5'-phosphate</name>
        <dbReference type="ChEBI" id="CHEBI:597326"/>
    </cofactor>
</comment>
<dbReference type="Gene3D" id="3.20.20.10">
    <property type="entry name" value="Alanine racemase"/>
    <property type="match status" value="1"/>
</dbReference>
<gene>
    <name evidence="10" type="primary">alr</name>
    <name evidence="10" type="ORF">FJQ54_07660</name>
</gene>
<dbReference type="Proteomes" id="UP000319897">
    <property type="component" value="Unassembled WGS sequence"/>
</dbReference>